<dbReference type="EMBL" id="AJVK01028179">
    <property type="status" value="NOT_ANNOTATED_CDS"/>
    <property type="molecule type" value="Genomic_DNA"/>
</dbReference>
<comment type="similarity">
    <text evidence="9">Belongs to the peptidase S1 family. CLIP subfamily.</text>
</comment>
<dbReference type="VEuPathDB" id="VectorBase:PPAI004260"/>
<keyword evidence="3" id="KW-0378">Hydrolase</keyword>
<dbReference type="AlphaFoldDB" id="A0A1B0D9E8"/>
<dbReference type="EMBL" id="AJVK01028178">
    <property type="status" value="NOT_ANNOTATED_CDS"/>
    <property type="molecule type" value="Genomic_DNA"/>
</dbReference>
<keyword evidence="8" id="KW-0325">Glycoprotein</keyword>
<dbReference type="Proteomes" id="UP000092462">
    <property type="component" value="Unassembled WGS sequence"/>
</dbReference>
<dbReference type="GO" id="GO:0004252">
    <property type="term" value="F:serine-type endopeptidase activity"/>
    <property type="evidence" value="ECO:0007669"/>
    <property type="project" value="InterPro"/>
</dbReference>
<evidence type="ECO:0000256" key="2">
    <source>
        <dbReference type="ARBA" id="ARBA00022723"/>
    </source>
</evidence>
<evidence type="ECO:0000256" key="3">
    <source>
        <dbReference type="ARBA" id="ARBA00022801"/>
    </source>
</evidence>
<dbReference type="SMART" id="SM00020">
    <property type="entry name" value="Tryp_SPc"/>
    <property type="match status" value="1"/>
</dbReference>
<dbReference type="PROSITE" id="PS00135">
    <property type="entry name" value="TRYPSIN_SER"/>
    <property type="match status" value="1"/>
</dbReference>
<dbReference type="InterPro" id="IPR018114">
    <property type="entry name" value="TRYPSIN_HIS"/>
</dbReference>
<dbReference type="InterPro" id="IPR001314">
    <property type="entry name" value="Peptidase_S1A"/>
</dbReference>
<dbReference type="GO" id="GO:0006508">
    <property type="term" value="P:proteolysis"/>
    <property type="evidence" value="ECO:0007669"/>
    <property type="project" value="UniProtKB-KW"/>
</dbReference>
<dbReference type="PRINTS" id="PR00722">
    <property type="entry name" value="CHYMOTRYPSIN"/>
</dbReference>
<keyword evidence="5" id="KW-0106">Calcium</keyword>
<evidence type="ECO:0000256" key="1">
    <source>
        <dbReference type="ARBA" id="ARBA00022670"/>
    </source>
</evidence>
<dbReference type="VEuPathDB" id="VectorBase:PPAPM1_002427"/>
<protein>
    <submittedName>
        <fullName evidence="10">Uncharacterized protein</fullName>
    </submittedName>
</protein>
<dbReference type="InterPro" id="IPR001254">
    <property type="entry name" value="Trypsin_dom"/>
</dbReference>
<dbReference type="InterPro" id="IPR009003">
    <property type="entry name" value="Peptidase_S1_PA"/>
</dbReference>
<evidence type="ECO:0000256" key="7">
    <source>
        <dbReference type="ARBA" id="ARBA00023157"/>
    </source>
</evidence>
<dbReference type="Gene3D" id="2.40.10.10">
    <property type="entry name" value="Trypsin-like serine proteases"/>
    <property type="match status" value="2"/>
</dbReference>
<dbReference type="SUPFAM" id="SSF50494">
    <property type="entry name" value="Trypsin-like serine proteases"/>
    <property type="match status" value="1"/>
</dbReference>
<dbReference type="PANTHER" id="PTHR24256">
    <property type="entry name" value="TRYPTASE-RELATED"/>
    <property type="match status" value="1"/>
</dbReference>
<keyword evidence="11" id="KW-1185">Reference proteome</keyword>
<evidence type="ECO:0000256" key="8">
    <source>
        <dbReference type="ARBA" id="ARBA00023180"/>
    </source>
</evidence>
<evidence type="ECO:0000256" key="6">
    <source>
        <dbReference type="ARBA" id="ARBA00023145"/>
    </source>
</evidence>
<keyword evidence="4" id="KW-0720">Serine protease</keyword>
<dbReference type="InterPro" id="IPR043504">
    <property type="entry name" value="Peptidase_S1_PA_chymotrypsin"/>
</dbReference>
<sequence>MALLRYRDSDGFSFRCGGSLITDRYVLTAAHCIARLRSGIEVYSVVLGEYDVRYDEDCQTVGDETICSPPTQEILKDLLLPHPKYNTPKFANDIGLIRLRDRADTNRDNIKPVCLPYTQQLQRMQLRRLVATGWGTTENMTTSNDLLKVSLPVVDNSRCQRVYLSLKWTPNQFCAGGENNVDTCKGDSGGPLVYPGNIRGQRYVQFGIVSAGVNSCGVSNGTPAVYVRVGNYMKWILDTMRP</sequence>
<accession>A0A1B0D9E8</accession>
<dbReference type="CDD" id="cd00190">
    <property type="entry name" value="Tryp_SPc"/>
    <property type="match status" value="1"/>
</dbReference>
<dbReference type="Pfam" id="PF00089">
    <property type="entry name" value="Trypsin"/>
    <property type="match status" value="1"/>
</dbReference>
<evidence type="ECO:0000256" key="9">
    <source>
        <dbReference type="ARBA" id="ARBA00024195"/>
    </source>
</evidence>
<dbReference type="EnsemblMetazoa" id="PPAI004260-RA">
    <property type="protein sequence ID" value="PPAI004260-PA"/>
    <property type="gene ID" value="PPAI004260"/>
</dbReference>
<dbReference type="PROSITE" id="PS00134">
    <property type="entry name" value="TRYPSIN_HIS"/>
    <property type="match status" value="1"/>
</dbReference>
<keyword evidence="7" id="KW-1015">Disulfide bond</keyword>
<proteinExistence type="inferred from homology"/>
<evidence type="ECO:0000313" key="10">
    <source>
        <dbReference type="EnsemblMetazoa" id="PPAI004260-PA"/>
    </source>
</evidence>
<dbReference type="FunFam" id="2.40.10.10:FF:000078">
    <property type="entry name" value="Serine protease H137"/>
    <property type="match status" value="1"/>
</dbReference>
<keyword evidence="2" id="KW-0479">Metal-binding</keyword>
<keyword evidence="6" id="KW-0865">Zymogen</keyword>
<reference evidence="10" key="1">
    <citation type="submission" date="2022-08" db="UniProtKB">
        <authorList>
            <consortium name="EnsemblMetazoa"/>
        </authorList>
    </citation>
    <scope>IDENTIFICATION</scope>
    <source>
        <strain evidence="10">Israel</strain>
    </source>
</reference>
<evidence type="ECO:0000256" key="4">
    <source>
        <dbReference type="ARBA" id="ARBA00022825"/>
    </source>
</evidence>
<dbReference type="PROSITE" id="PS50240">
    <property type="entry name" value="TRYPSIN_DOM"/>
    <property type="match status" value="1"/>
</dbReference>
<dbReference type="GO" id="GO:0046872">
    <property type="term" value="F:metal ion binding"/>
    <property type="evidence" value="ECO:0007669"/>
    <property type="project" value="UniProtKB-KW"/>
</dbReference>
<dbReference type="EMBL" id="AJVK01028180">
    <property type="status" value="NOT_ANNOTATED_CDS"/>
    <property type="molecule type" value="Genomic_DNA"/>
</dbReference>
<evidence type="ECO:0000256" key="5">
    <source>
        <dbReference type="ARBA" id="ARBA00022837"/>
    </source>
</evidence>
<dbReference type="InterPro" id="IPR033116">
    <property type="entry name" value="TRYPSIN_SER"/>
</dbReference>
<evidence type="ECO:0000313" key="11">
    <source>
        <dbReference type="Proteomes" id="UP000092462"/>
    </source>
</evidence>
<keyword evidence="1" id="KW-0645">Protease</keyword>
<organism evidence="10 11">
    <name type="scientific">Phlebotomus papatasi</name>
    <name type="common">Sandfly</name>
    <dbReference type="NCBI Taxonomy" id="29031"/>
    <lineage>
        <taxon>Eukaryota</taxon>
        <taxon>Metazoa</taxon>
        <taxon>Ecdysozoa</taxon>
        <taxon>Arthropoda</taxon>
        <taxon>Hexapoda</taxon>
        <taxon>Insecta</taxon>
        <taxon>Pterygota</taxon>
        <taxon>Neoptera</taxon>
        <taxon>Endopterygota</taxon>
        <taxon>Diptera</taxon>
        <taxon>Nematocera</taxon>
        <taxon>Psychodoidea</taxon>
        <taxon>Psychodidae</taxon>
        <taxon>Phlebotomus</taxon>
        <taxon>Phlebotomus</taxon>
    </lineage>
</organism>
<dbReference type="InterPro" id="IPR051487">
    <property type="entry name" value="Ser/Thr_Proteases_Immune/Dev"/>
</dbReference>
<name>A0A1B0D9E8_PHLPP</name>